<comment type="subcellular location">
    <subcellularLocation>
        <location evidence="1 4">Nucleus</location>
    </subcellularLocation>
</comment>
<dbReference type="InterPro" id="IPR032308">
    <property type="entry name" value="TDBD"/>
</dbReference>
<dbReference type="EMBL" id="CM007896">
    <property type="protein sequence ID" value="OTG20431.1"/>
    <property type="molecule type" value="Genomic_DNA"/>
</dbReference>
<dbReference type="Gramene" id="mRNA:HanXRQr2_Chr07g0288801">
    <property type="protein sequence ID" value="CDS:HanXRQr2_Chr07g0288801.1"/>
    <property type="gene ID" value="HanXRQr2_Chr07g0288801"/>
</dbReference>
<dbReference type="EMBL" id="MNCJ02000322">
    <property type="protein sequence ID" value="KAF5798099.1"/>
    <property type="molecule type" value="Genomic_DNA"/>
</dbReference>
<keyword evidence="9" id="KW-1185">Reference proteome</keyword>
<feature type="region of interest" description="Disordered" evidence="5">
    <location>
        <begin position="94"/>
        <end position="130"/>
    </location>
</feature>
<evidence type="ECO:0000256" key="2">
    <source>
        <dbReference type="ARBA" id="ARBA00006081"/>
    </source>
</evidence>
<organism evidence="8 9">
    <name type="scientific">Helianthus annuus</name>
    <name type="common">Common sunflower</name>
    <dbReference type="NCBI Taxonomy" id="4232"/>
    <lineage>
        <taxon>Eukaryota</taxon>
        <taxon>Viridiplantae</taxon>
        <taxon>Streptophyta</taxon>
        <taxon>Embryophyta</taxon>
        <taxon>Tracheophyta</taxon>
        <taxon>Spermatophyta</taxon>
        <taxon>Magnoliopsida</taxon>
        <taxon>eudicotyledons</taxon>
        <taxon>Gunneridae</taxon>
        <taxon>Pentapetalae</taxon>
        <taxon>asterids</taxon>
        <taxon>campanulids</taxon>
        <taxon>Asterales</taxon>
        <taxon>Asteraceae</taxon>
        <taxon>Asteroideae</taxon>
        <taxon>Heliantheae alliance</taxon>
        <taxon>Heliantheae</taxon>
        <taxon>Helianthus</taxon>
    </lineage>
</organism>
<evidence type="ECO:0000259" key="6">
    <source>
        <dbReference type="Pfam" id="PF16135"/>
    </source>
</evidence>
<evidence type="ECO:0000256" key="5">
    <source>
        <dbReference type="SAM" id="MobiDB-lite"/>
    </source>
</evidence>
<accession>A0A251UDR0</accession>
<reference evidence="7 9" key="1">
    <citation type="journal article" date="2017" name="Nature">
        <title>The sunflower genome provides insights into oil metabolism, flowering and Asterid evolution.</title>
        <authorList>
            <person name="Badouin H."/>
            <person name="Gouzy J."/>
            <person name="Grassa C.J."/>
            <person name="Murat F."/>
            <person name="Staton S.E."/>
            <person name="Cottret L."/>
            <person name="Lelandais-Briere C."/>
            <person name="Owens G.L."/>
            <person name="Carrere S."/>
            <person name="Mayjonade B."/>
            <person name="Legrand L."/>
            <person name="Gill N."/>
            <person name="Kane N.C."/>
            <person name="Bowers J.E."/>
            <person name="Hubner S."/>
            <person name="Bellec A."/>
            <person name="Berard A."/>
            <person name="Berges H."/>
            <person name="Blanchet N."/>
            <person name="Boniface M.C."/>
            <person name="Brunel D."/>
            <person name="Catrice O."/>
            <person name="Chaidir N."/>
            <person name="Claudel C."/>
            <person name="Donnadieu C."/>
            <person name="Faraut T."/>
            <person name="Fievet G."/>
            <person name="Helmstetter N."/>
            <person name="King M."/>
            <person name="Knapp S.J."/>
            <person name="Lai Z."/>
            <person name="Le Paslier M.C."/>
            <person name="Lippi Y."/>
            <person name="Lorenzon L."/>
            <person name="Mandel J.R."/>
            <person name="Marage G."/>
            <person name="Marchand G."/>
            <person name="Marquand E."/>
            <person name="Bret-Mestries E."/>
            <person name="Morien E."/>
            <person name="Nambeesan S."/>
            <person name="Nguyen T."/>
            <person name="Pegot-Espagnet P."/>
            <person name="Pouilly N."/>
            <person name="Raftis F."/>
            <person name="Sallet E."/>
            <person name="Schiex T."/>
            <person name="Thomas J."/>
            <person name="Vandecasteele C."/>
            <person name="Vares D."/>
            <person name="Vear F."/>
            <person name="Vautrin S."/>
            <person name="Crespi M."/>
            <person name="Mangin B."/>
            <person name="Burke J.M."/>
            <person name="Salse J."/>
            <person name="Munos S."/>
            <person name="Vincourt P."/>
            <person name="Rieseberg L.H."/>
            <person name="Langlade N.B."/>
        </authorList>
    </citation>
    <scope>NUCLEOTIDE SEQUENCE [LARGE SCALE GENOMIC DNA]</scope>
    <source>
        <strain evidence="9">cv. SF193</strain>
        <tissue evidence="7">Leaves</tissue>
    </source>
</reference>
<dbReference type="InterPro" id="IPR031307">
    <property type="entry name" value="Ninja_fam"/>
</dbReference>
<dbReference type="GO" id="GO:0007165">
    <property type="term" value="P:signal transduction"/>
    <property type="evidence" value="ECO:0007669"/>
    <property type="project" value="InterPro"/>
</dbReference>
<dbReference type="AlphaFoldDB" id="A0A251UDR0"/>
<proteinExistence type="inferred from homology"/>
<dbReference type="GO" id="GO:0045892">
    <property type="term" value="P:negative regulation of DNA-templated transcription"/>
    <property type="evidence" value="ECO:0000318"/>
    <property type="project" value="GO_Central"/>
</dbReference>
<feature type="compositionally biased region" description="Low complexity" evidence="5">
    <location>
        <begin position="97"/>
        <end position="111"/>
    </location>
</feature>
<gene>
    <name evidence="8" type="ORF">HannXRQ_Chr07g0193041</name>
    <name evidence="7" type="ORF">HanXRQr2_Chr07g0288801</name>
</gene>
<evidence type="ECO:0000313" key="7">
    <source>
        <dbReference type="EMBL" id="KAF5798099.1"/>
    </source>
</evidence>
<reference evidence="8" key="2">
    <citation type="submission" date="2017-02" db="EMBL/GenBank/DDBJ databases">
        <title>Sunflower complete genome.</title>
        <authorList>
            <person name="Langlade N."/>
            <person name="Munos S."/>
        </authorList>
    </citation>
    <scope>NUCLEOTIDE SEQUENCE [LARGE SCALE GENOMIC DNA]</scope>
    <source>
        <tissue evidence="8">Leaves</tissue>
    </source>
</reference>
<comment type="similarity">
    <text evidence="2 4">Belongs to the Ninja family.</text>
</comment>
<sequence length="202" mass="21994">MADGSKPVEENELMLELSIDGIFGEPNRIMKREVQAIRRQRKREQVVKKQNDDLLPVWKKERIGNVGSVLGDGEVVVMNVNKKNCVLGVVATDDSKSNSSNSQLDQQLASADQPTGSSKQTSTRYKEASDLARMPCVSTTGNGPNGRTVSGFLYRYTKNEVSIVCACHGESFTPAGFVEHAGGIDIAHPLKHITIFPTAFAS</sequence>
<dbReference type="OrthoDB" id="667358at2759"/>
<dbReference type="Proteomes" id="UP000215914">
    <property type="component" value="Chromosome 7"/>
</dbReference>
<protein>
    <recommendedName>
        <fullName evidence="4">Ninja-family protein</fullName>
    </recommendedName>
    <alternativeName>
        <fullName evidence="4">ABI-binding protein</fullName>
    </alternativeName>
</protein>
<reference evidence="7" key="3">
    <citation type="submission" date="2020-06" db="EMBL/GenBank/DDBJ databases">
        <title>Helianthus annuus Genome sequencing and assembly Release 2.</title>
        <authorList>
            <person name="Gouzy J."/>
            <person name="Langlade N."/>
            <person name="Munos S."/>
        </authorList>
    </citation>
    <scope>NUCLEOTIDE SEQUENCE</scope>
    <source>
        <tissue evidence="7">Leaves</tissue>
    </source>
</reference>
<dbReference type="PANTHER" id="PTHR31413:SF15">
    <property type="entry name" value="NINJA-FAMILY PROTEIN"/>
    <property type="match status" value="1"/>
</dbReference>
<evidence type="ECO:0000313" key="9">
    <source>
        <dbReference type="Proteomes" id="UP000215914"/>
    </source>
</evidence>
<dbReference type="GO" id="GO:0005634">
    <property type="term" value="C:nucleus"/>
    <property type="evidence" value="ECO:0000318"/>
    <property type="project" value="GO_Central"/>
</dbReference>
<name>A0A251UDR0_HELAN</name>
<dbReference type="PANTHER" id="PTHR31413">
    <property type="entry name" value="AFP HOMOLOG 2"/>
    <property type="match status" value="1"/>
</dbReference>
<evidence type="ECO:0000256" key="4">
    <source>
        <dbReference type="RuleBase" id="RU369029"/>
    </source>
</evidence>
<keyword evidence="3 4" id="KW-0539">Nucleus</keyword>
<comment type="function">
    <text evidence="4">Acts as a negative regulator of abscisic acid (ABA) response.</text>
</comment>
<evidence type="ECO:0000256" key="1">
    <source>
        <dbReference type="ARBA" id="ARBA00004123"/>
    </source>
</evidence>
<dbReference type="Pfam" id="PF16135">
    <property type="entry name" value="TDBD"/>
    <property type="match status" value="1"/>
</dbReference>
<feature type="domain" description="Tify" evidence="6">
    <location>
        <begin position="161"/>
        <end position="194"/>
    </location>
</feature>
<evidence type="ECO:0000256" key="3">
    <source>
        <dbReference type="ARBA" id="ARBA00023242"/>
    </source>
</evidence>
<evidence type="ECO:0000313" key="8">
    <source>
        <dbReference type="EMBL" id="OTG20431.1"/>
    </source>
</evidence>
<feature type="compositionally biased region" description="Polar residues" evidence="5">
    <location>
        <begin position="112"/>
        <end position="123"/>
    </location>
</feature>
<dbReference type="InParanoid" id="A0A251UDR0"/>